<keyword evidence="5" id="KW-0472">Membrane</keyword>
<dbReference type="PROSITE" id="PS50109">
    <property type="entry name" value="HIS_KIN"/>
    <property type="match status" value="1"/>
</dbReference>
<keyword evidence="3" id="KW-0597">Phosphoprotein</keyword>
<name>Q1JYW8_DESA6</name>
<accession>Q1JYW8</accession>
<dbReference type="InterPro" id="IPR036890">
    <property type="entry name" value="HATPase_C_sf"/>
</dbReference>
<dbReference type="CDD" id="cd13704">
    <property type="entry name" value="PBP2_HisK"/>
    <property type="match status" value="1"/>
</dbReference>
<keyword evidence="7" id="KW-0808">Transferase</keyword>
<dbReference type="SUPFAM" id="SSF55874">
    <property type="entry name" value="ATPase domain of HSP90 chaperone/DNA topoisomerase II/histidine kinase"/>
    <property type="match status" value="1"/>
</dbReference>
<dbReference type="SMART" id="SM00387">
    <property type="entry name" value="HATPase_c"/>
    <property type="match status" value="1"/>
</dbReference>
<keyword evidence="7" id="KW-0418">Kinase</keyword>
<proteinExistence type="predicted"/>
<reference evidence="7" key="1">
    <citation type="submission" date="2006-05" db="EMBL/GenBank/DDBJ databases">
        <title>Annotation of the draft genome assembly of Desulfuromonas acetoxidans DSM 684.</title>
        <authorList>
            <consortium name="US DOE Joint Genome Institute (JGI-ORNL)"/>
            <person name="Larimer F."/>
            <person name="Land M."/>
            <person name="Hauser L."/>
        </authorList>
    </citation>
    <scope>NUCLEOTIDE SEQUENCE [LARGE SCALE GENOMIC DNA]</scope>
    <source>
        <strain evidence="7">DSM 684</strain>
    </source>
</reference>
<dbReference type="InterPro" id="IPR004358">
    <property type="entry name" value="Sig_transdc_His_kin-like_C"/>
</dbReference>
<comment type="catalytic activity">
    <reaction evidence="1">
        <text>ATP + protein L-histidine = ADP + protein N-phospho-L-histidine.</text>
        <dbReference type="EC" id="2.7.13.3"/>
    </reaction>
</comment>
<dbReference type="Gene3D" id="3.40.190.10">
    <property type="entry name" value="Periplasmic binding protein-like II"/>
    <property type="match status" value="2"/>
</dbReference>
<dbReference type="Pfam" id="PF00497">
    <property type="entry name" value="SBP_bac_3"/>
    <property type="match status" value="1"/>
</dbReference>
<dbReference type="SMART" id="SM00062">
    <property type="entry name" value="PBPb"/>
    <property type="match status" value="1"/>
</dbReference>
<keyword evidence="4" id="KW-0175">Coiled coil</keyword>
<evidence type="ECO:0000313" key="8">
    <source>
        <dbReference type="Proteomes" id="UP000005695"/>
    </source>
</evidence>
<dbReference type="InterPro" id="IPR003661">
    <property type="entry name" value="HisK_dim/P_dom"/>
</dbReference>
<dbReference type="Gene3D" id="3.30.565.10">
    <property type="entry name" value="Histidine kinase-like ATPase, C-terminal domain"/>
    <property type="match status" value="1"/>
</dbReference>
<keyword evidence="8" id="KW-1185">Reference proteome</keyword>
<dbReference type="SMART" id="SM00388">
    <property type="entry name" value="HisKA"/>
    <property type="match status" value="1"/>
</dbReference>
<dbReference type="Gene3D" id="1.10.287.130">
    <property type="match status" value="1"/>
</dbReference>
<dbReference type="EMBL" id="AAEW02000010">
    <property type="protein sequence ID" value="EAT15526.1"/>
    <property type="molecule type" value="Genomic_DNA"/>
</dbReference>
<evidence type="ECO:0000256" key="5">
    <source>
        <dbReference type="SAM" id="Phobius"/>
    </source>
</evidence>
<dbReference type="InterPro" id="IPR005467">
    <property type="entry name" value="His_kinase_dom"/>
</dbReference>
<dbReference type="Pfam" id="PF00512">
    <property type="entry name" value="HisKA"/>
    <property type="match status" value="1"/>
</dbReference>
<keyword evidence="5" id="KW-0812">Transmembrane</keyword>
<dbReference type="InterPro" id="IPR036097">
    <property type="entry name" value="HisK_dim/P_sf"/>
</dbReference>
<feature type="domain" description="Histidine kinase" evidence="6">
    <location>
        <begin position="376"/>
        <end position="612"/>
    </location>
</feature>
<evidence type="ECO:0000256" key="2">
    <source>
        <dbReference type="ARBA" id="ARBA00012438"/>
    </source>
</evidence>
<dbReference type="PANTHER" id="PTHR43065">
    <property type="entry name" value="SENSOR HISTIDINE KINASE"/>
    <property type="match status" value="1"/>
</dbReference>
<dbReference type="GO" id="GO:0000155">
    <property type="term" value="F:phosphorelay sensor kinase activity"/>
    <property type="evidence" value="ECO:0007669"/>
    <property type="project" value="InterPro"/>
</dbReference>
<dbReference type="PRINTS" id="PR00344">
    <property type="entry name" value="BCTRLSENSOR"/>
</dbReference>
<feature type="transmembrane region" description="Helical" evidence="5">
    <location>
        <begin position="37"/>
        <end position="61"/>
    </location>
</feature>
<dbReference type="CDD" id="cd00082">
    <property type="entry name" value="HisKA"/>
    <property type="match status" value="1"/>
</dbReference>
<feature type="coiled-coil region" evidence="4">
    <location>
        <begin position="340"/>
        <end position="367"/>
    </location>
</feature>
<evidence type="ECO:0000313" key="7">
    <source>
        <dbReference type="EMBL" id="EAT15526.1"/>
    </source>
</evidence>
<evidence type="ECO:0000256" key="3">
    <source>
        <dbReference type="ARBA" id="ARBA00022553"/>
    </source>
</evidence>
<reference evidence="7" key="2">
    <citation type="submission" date="2006-05" db="EMBL/GenBank/DDBJ databases">
        <title>Sequencing of the draft genome and assembly of Desulfuromonas acetoxidans DSM 684.</title>
        <authorList>
            <consortium name="US DOE Joint Genome Institute (JGI-PGF)"/>
            <person name="Copeland A."/>
            <person name="Lucas S."/>
            <person name="Lapidus A."/>
            <person name="Barry K."/>
            <person name="Detter J.C."/>
            <person name="Glavina del Rio T."/>
            <person name="Hammon N."/>
            <person name="Israni S."/>
            <person name="Dalin E."/>
            <person name="Tice H."/>
            <person name="Bruce D."/>
            <person name="Pitluck S."/>
            <person name="Richardson P."/>
        </authorList>
    </citation>
    <scope>NUCLEOTIDE SEQUENCE [LARGE SCALE GENOMIC DNA]</scope>
    <source>
        <strain evidence="7">DSM 684</strain>
    </source>
</reference>
<keyword evidence="5" id="KW-1133">Transmembrane helix</keyword>
<comment type="caution">
    <text evidence="7">The sequence shown here is derived from an EMBL/GenBank/DDBJ whole genome shotgun (WGS) entry which is preliminary data.</text>
</comment>
<dbReference type="SUPFAM" id="SSF47384">
    <property type="entry name" value="Homodimeric domain of signal transducing histidine kinase"/>
    <property type="match status" value="1"/>
</dbReference>
<evidence type="ECO:0000256" key="1">
    <source>
        <dbReference type="ARBA" id="ARBA00000085"/>
    </source>
</evidence>
<dbReference type="SUPFAM" id="SSF53850">
    <property type="entry name" value="Periplasmic binding protein-like II"/>
    <property type="match status" value="1"/>
</dbReference>
<evidence type="ECO:0000256" key="4">
    <source>
        <dbReference type="SAM" id="Coils"/>
    </source>
</evidence>
<dbReference type="Pfam" id="PF02518">
    <property type="entry name" value="HATPase_c"/>
    <property type="match status" value="1"/>
</dbReference>
<dbReference type="AlphaFoldDB" id="Q1JYW8"/>
<dbReference type="PANTHER" id="PTHR43065:SF42">
    <property type="entry name" value="TWO-COMPONENT SENSOR PPRA"/>
    <property type="match status" value="1"/>
</dbReference>
<feature type="transmembrane region" description="Helical" evidence="5">
    <location>
        <begin position="307"/>
        <end position="326"/>
    </location>
</feature>
<dbReference type="InterPro" id="IPR003594">
    <property type="entry name" value="HATPase_dom"/>
</dbReference>
<sequence length="616" mass="68197">MSSKLRVSLTGTGYTKDRSPIRALATQCGSDFSYGFFLLKTISLTMAIILGVTLCATRLWAAPKIEYAGPFIDKPPVIIGGMQDFPPYEFLDKNGTPSGFNVELTRAIARVMEMNVEIQLGNWNVMRQALVHGDIDALQGLNFSAERTKEVDFSPPHSVVQYSIWSRSGTPKISQLSEIQEKTVVVLKGSISDELLQSAGINNLIRADSYGEALRLVASEKYDYLAAAKLPIQALSSTMRLVNIVPMMNIDSLPYSYAVKRGNLALMGKFSEGLAILKKTGEYQKIHHRWLGVLEPQALPIMEIIKYATPVVGTLLLIIFVIVLWSRMLKKQVAQRTAALAHEISERERAMKELQHHQKQLIQADKMASLGILVAGVAHEINNPIGGILLGLPTLHKAHEMASSCLEERYRESGDFTIGGLRYSIMREEVPLLFDEMVQGAKRIKHIVEDLKDFSRTIDPTCTTPLDLNTIVKTSVRLAEHTIKKTTDSFVENYTESLPKIYGCSQRLEQIVINLILNACQALEHRGQSITLRTYHINNEVRLEVKDQGVGIPKEHFPHLTDPFFTTKREVGGTGLGLSISAGIVKEHGGQLKFNSTPGKGTKVTLALPVAKENAA</sequence>
<dbReference type="EC" id="2.7.13.3" evidence="2"/>
<dbReference type="InterPro" id="IPR001638">
    <property type="entry name" value="Solute-binding_3/MltF_N"/>
</dbReference>
<dbReference type="Proteomes" id="UP000005695">
    <property type="component" value="Unassembled WGS sequence"/>
</dbReference>
<evidence type="ECO:0000259" key="6">
    <source>
        <dbReference type="PROSITE" id="PS50109"/>
    </source>
</evidence>
<gene>
    <name evidence="7" type="ORF">Dace_1388</name>
</gene>
<protein>
    <recommendedName>
        <fullName evidence="2">histidine kinase</fullName>
        <ecNumber evidence="2">2.7.13.3</ecNumber>
    </recommendedName>
</protein>
<organism evidence="7 8">
    <name type="scientific">Desulfuromonas acetoxidans (strain DSM 684 / 11070)</name>
    <dbReference type="NCBI Taxonomy" id="281689"/>
    <lineage>
        <taxon>Bacteria</taxon>
        <taxon>Pseudomonadati</taxon>
        <taxon>Thermodesulfobacteriota</taxon>
        <taxon>Desulfuromonadia</taxon>
        <taxon>Desulfuromonadales</taxon>
        <taxon>Desulfuromonadaceae</taxon>
        <taxon>Desulfuromonas</taxon>
    </lineage>
</organism>